<sequence>MFSNTYKKLKKMKILIPSVVACAFMLLSISCSKTKDVTVDPPPPSPTDSTIAPNNFTFATSKTVNIDVRLLTNDDKPIPGVLVNVYGTDTASKDGPVFTAVSDINGYIRGSVDLPAYMDTFYVDPSYIGLISYAKAYVTGQNLTCTIGGSSGFSGNILKANKADESDYHHSNTFFPVFTGPNFTQSISYSYLGGYDNSGRPNNLVTPSDVVSAQLLSFLNASLPEQRPVPTYHPDYLTGSAETNLNITALSDVWITFVSEGAGYQNSLGFYTYPTNTPPASVNDIGEVKIAIPNASLSGSGGNMRSGDKILLGRIPAGTSIGFVIFQNAWNGGTRLVNTSATKFFADDNLNANEDANHKRHTVLLYDDINELFVIGFEDLTRSTGGSDDDFNDLLFYATSNPVEAISRENVNPVDQPVDTDNDGVNDTYDKFPTDPERAYIQYYPSESNWGTLNFEDLWPSVGDYDLNDLVLGYRYKYINNGLNKTVEMYGEYAVRAVGASFQNGFGVQLPILPSKISSITGQKTNGNMITKSSNGTEAGQTYAVFIPFDNTKAIFPDAGIINTYAGAAKRYGDTTRVFIRFTTPLTAAELGSAPYNPFLIADQKRGYEVHLPGQKPTSLANTQLFKTGQDKTNPNANVYYLSTKNWPYAMSYAETFNYPIESKGIDKAYSKFLDWARSGGVSFPDWYTDKSGYRESAFIYH</sequence>
<dbReference type="InterPro" id="IPR031025">
    <property type="entry name" value="LruC_dom"/>
</dbReference>
<feature type="signal peptide" evidence="1">
    <location>
        <begin position="1"/>
        <end position="23"/>
    </location>
</feature>
<dbReference type="Pfam" id="PF16130">
    <property type="entry name" value="DUF4842"/>
    <property type="match status" value="1"/>
</dbReference>
<name>A0A8J8FAY7_9BACT</name>
<dbReference type="Pfam" id="PF13448">
    <property type="entry name" value="DUF4114"/>
    <property type="match status" value="1"/>
</dbReference>
<proteinExistence type="predicted"/>
<keyword evidence="1" id="KW-0732">Signal</keyword>
<dbReference type="AlphaFoldDB" id="A0A8J8FAY7"/>
<feature type="chain" id="PRO_5035288097" evidence="1">
    <location>
        <begin position="24"/>
        <end position="702"/>
    </location>
</feature>
<reference evidence="4" key="1">
    <citation type="submission" date="2019-10" db="EMBL/GenBank/DDBJ databases">
        <title>Draft genome sequence of Panacibacter sp. KCS-6.</title>
        <authorList>
            <person name="Yim K.J."/>
        </authorList>
    </citation>
    <scope>NUCLEOTIDE SEQUENCE</scope>
    <source>
        <strain evidence="4">KCS-6</strain>
    </source>
</reference>
<evidence type="ECO:0000259" key="3">
    <source>
        <dbReference type="Pfam" id="PF16130"/>
    </source>
</evidence>
<gene>
    <name evidence="4" type="ORF">GD597_03015</name>
</gene>
<organism evidence="4 5">
    <name type="scientific">Limnovirga soli</name>
    <dbReference type="NCBI Taxonomy" id="2656915"/>
    <lineage>
        <taxon>Bacteria</taxon>
        <taxon>Pseudomonadati</taxon>
        <taxon>Bacteroidota</taxon>
        <taxon>Chitinophagia</taxon>
        <taxon>Chitinophagales</taxon>
        <taxon>Chitinophagaceae</taxon>
        <taxon>Limnovirga</taxon>
    </lineage>
</organism>
<dbReference type="PROSITE" id="PS51257">
    <property type="entry name" value="PROKAR_LIPOPROTEIN"/>
    <property type="match status" value="1"/>
</dbReference>
<dbReference type="EMBL" id="WHPF01000002">
    <property type="protein sequence ID" value="NNV54415.1"/>
    <property type="molecule type" value="Genomic_DNA"/>
</dbReference>
<protein>
    <submittedName>
        <fullName evidence="4">LruC domain-containing protein</fullName>
    </submittedName>
</protein>
<evidence type="ECO:0000313" key="4">
    <source>
        <dbReference type="EMBL" id="NNV54415.1"/>
    </source>
</evidence>
<feature type="domain" description="DUF4842" evidence="3">
    <location>
        <begin position="484"/>
        <end position="688"/>
    </location>
</feature>
<evidence type="ECO:0000259" key="2">
    <source>
        <dbReference type="Pfam" id="PF13448"/>
    </source>
</evidence>
<dbReference type="InterPro" id="IPR032295">
    <property type="entry name" value="DUF4842"/>
</dbReference>
<feature type="domain" description="DUF4114" evidence="2">
    <location>
        <begin position="316"/>
        <end position="401"/>
    </location>
</feature>
<dbReference type="Proteomes" id="UP000598971">
    <property type="component" value="Unassembled WGS sequence"/>
</dbReference>
<comment type="caution">
    <text evidence="4">The sequence shown here is derived from an EMBL/GenBank/DDBJ whole genome shotgun (WGS) entry which is preliminary data.</text>
</comment>
<accession>A0A8J8FAY7</accession>
<evidence type="ECO:0000256" key="1">
    <source>
        <dbReference type="SAM" id="SignalP"/>
    </source>
</evidence>
<keyword evidence="5" id="KW-1185">Reference proteome</keyword>
<dbReference type="NCBIfam" id="TIGR04456">
    <property type="entry name" value="LruC_dom"/>
    <property type="match status" value="1"/>
</dbReference>
<evidence type="ECO:0000313" key="5">
    <source>
        <dbReference type="Proteomes" id="UP000598971"/>
    </source>
</evidence>
<dbReference type="InterPro" id="IPR025193">
    <property type="entry name" value="DUF4114"/>
</dbReference>